<dbReference type="RefSeq" id="WP_093119823.1">
    <property type="nucleotide sequence ID" value="NZ_FODS01000022.1"/>
</dbReference>
<protein>
    <recommendedName>
        <fullName evidence="4">Flp pilus assembly protein, pilin Flp</fullName>
    </recommendedName>
</protein>
<keyword evidence="1" id="KW-0812">Transmembrane</keyword>
<dbReference type="EMBL" id="FODS01000022">
    <property type="protein sequence ID" value="SEP06903.1"/>
    <property type="molecule type" value="Genomic_DNA"/>
</dbReference>
<dbReference type="AlphaFoldDB" id="A0A1H8UV82"/>
<keyword evidence="1" id="KW-1133">Transmembrane helix</keyword>
<keyword evidence="1" id="KW-0472">Membrane</keyword>
<organism evidence="2 3">
    <name type="scientific">Salinihabitans flavidus</name>
    <dbReference type="NCBI Taxonomy" id="569882"/>
    <lineage>
        <taxon>Bacteria</taxon>
        <taxon>Pseudomonadati</taxon>
        <taxon>Pseudomonadota</taxon>
        <taxon>Alphaproteobacteria</taxon>
        <taxon>Rhodobacterales</taxon>
        <taxon>Roseobacteraceae</taxon>
        <taxon>Salinihabitans</taxon>
    </lineage>
</organism>
<gene>
    <name evidence="2" type="ORF">SAMN04490248_12247</name>
</gene>
<dbReference type="STRING" id="569882.SAMN04490248_12247"/>
<reference evidence="2 3" key="1">
    <citation type="submission" date="2016-10" db="EMBL/GenBank/DDBJ databases">
        <authorList>
            <person name="de Groot N.N."/>
        </authorList>
    </citation>
    <scope>NUCLEOTIDE SEQUENCE [LARGE SCALE GENOMIC DNA]</scope>
    <source>
        <strain evidence="2 3">DSM 27842</strain>
    </source>
</reference>
<evidence type="ECO:0000313" key="3">
    <source>
        <dbReference type="Proteomes" id="UP000198893"/>
    </source>
</evidence>
<evidence type="ECO:0000256" key="1">
    <source>
        <dbReference type="SAM" id="Phobius"/>
    </source>
</evidence>
<keyword evidence="3" id="KW-1185">Reference proteome</keyword>
<accession>A0A1H8UV82</accession>
<evidence type="ECO:0000313" key="2">
    <source>
        <dbReference type="EMBL" id="SEP06903.1"/>
    </source>
</evidence>
<dbReference type="Proteomes" id="UP000198893">
    <property type="component" value="Unassembled WGS sequence"/>
</dbReference>
<evidence type="ECO:0008006" key="4">
    <source>
        <dbReference type="Google" id="ProtNLM"/>
    </source>
</evidence>
<feature type="transmembrane region" description="Helical" evidence="1">
    <location>
        <begin position="21"/>
        <end position="39"/>
    </location>
</feature>
<dbReference type="OrthoDB" id="5525128at2"/>
<proteinExistence type="predicted"/>
<sequence>MLKRFLTRFHRNERGAVTVDWVVITAGVVALSLAVFALIGTEATELATTTGDTIRDRAN</sequence>
<name>A0A1H8UV82_9RHOB</name>